<dbReference type="PANTHER" id="PTHR45088:SF1">
    <property type="entry name" value="OS04G0476000 PROTEIN"/>
    <property type="match status" value="1"/>
</dbReference>
<dbReference type="InterPro" id="IPR011990">
    <property type="entry name" value="TPR-like_helical_dom_sf"/>
</dbReference>
<evidence type="ECO:0000313" key="2">
    <source>
        <dbReference type="Proteomes" id="UP000534388"/>
    </source>
</evidence>
<name>A0A7W2EW44_9BURK</name>
<dbReference type="EMBL" id="JACEZT010000018">
    <property type="protein sequence ID" value="MBA5639676.1"/>
    <property type="molecule type" value="Genomic_DNA"/>
</dbReference>
<dbReference type="SUPFAM" id="SSF81901">
    <property type="entry name" value="HCP-like"/>
    <property type="match status" value="1"/>
</dbReference>
<accession>A0A7W2EW44</accession>
<evidence type="ECO:0000313" key="1">
    <source>
        <dbReference type="EMBL" id="MBA5639676.1"/>
    </source>
</evidence>
<reference evidence="1 2" key="1">
    <citation type="submission" date="2020-07" db="EMBL/GenBank/DDBJ databases">
        <title>Novel species isolated from subtropical streams in China.</title>
        <authorList>
            <person name="Lu H."/>
        </authorList>
    </citation>
    <scope>NUCLEOTIDE SEQUENCE [LARGE SCALE GENOMIC DNA]</scope>
    <source>
        <strain evidence="1 2">LX20W</strain>
    </source>
</reference>
<organism evidence="1 2">
    <name type="scientific">Rugamonas brunnea</name>
    <dbReference type="NCBI Taxonomy" id="2758569"/>
    <lineage>
        <taxon>Bacteria</taxon>
        <taxon>Pseudomonadati</taxon>
        <taxon>Pseudomonadota</taxon>
        <taxon>Betaproteobacteria</taxon>
        <taxon>Burkholderiales</taxon>
        <taxon>Oxalobacteraceae</taxon>
        <taxon>Telluria group</taxon>
        <taxon>Rugamonas</taxon>
    </lineage>
</organism>
<dbReference type="Pfam" id="PF08238">
    <property type="entry name" value="Sel1"/>
    <property type="match status" value="5"/>
</dbReference>
<gene>
    <name evidence="1" type="ORF">H3H37_21695</name>
</gene>
<dbReference type="InterPro" id="IPR053301">
    <property type="entry name" value="F-box_motif"/>
</dbReference>
<keyword evidence="2" id="KW-1185">Reference proteome</keyword>
<dbReference type="PANTHER" id="PTHR45088">
    <property type="entry name" value="OSJNBA0022H21.17 PROTEIN"/>
    <property type="match status" value="1"/>
</dbReference>
<comment type="caution">
    <text evidence="1">The sequence shown here is derived from an EMBL/GenBank/DDBJ whole genome shotgun (WGS) entry which is preliminary data.</text>
</comment>
<dbReference type="AlphaFoldDB" id="A0A7W2EW44"/>
<dbReference type="InterPro" id="IPR006597">
    <property type="entry name" value="Sel1-like"/>
</dbReference>
<sequence length="231" mass="25578">MLSLSACQLNKPVPAPAQIESMSMRAAQQGDVVAESRLRDWAQRQVPVAQRELGLLYLTRPEQRAEAQRLFMQAARAGDTEAAFQLAQMLRNGAPGIAAAPEQAIPWYRQAAQQKHARAALMLGMLFNNGEGVAVDHAQGARWLSVSSDLGNAHAMFLLSNAYSEGRGVERNEAYARRLLEEAAEHEYPPAIQELAMTVQMGDALSAKDELRAAHLLKEANEHRHNNWNRF</sequence>
<proteinExistence type="predicted"/>
<protein>
    <submittedName>
        <fullName evidence="1">Sel1 repeat family protein</fullName>
    </submittedName>
</protein>
<dbReference type="Gene3D" id="1.25.40.10">
    <property type="entry name" value="Tetratricopeptide repeat domain"/>
    <property type="match status" value="1"/>
</dbReference>
<dbReference type="SMART" id="SM00671">
    <property type="entry name" value="SEL1"/>
    <property type="match status" value="4"/>
</dbReference>
<dbReference type="Proteomes" id="UP000534388">
    <property type="component" value="Unassembled WGS sequence"/>
</dbReference>